<dbReference type="EMBL" id="BJLB01000001">
    <property type="protein sequence ID" value="GEA36368.1"/>
    <property type="molecule type" value="Genomic_DNA"/>
</dbReference>
<accession>A0A829W4Q6</accession>
<name>A0A829W4Q6_9FIRM</name>
<evidence type="ECO:0000313" key="1">
    <source>
        <dbReference type="EMBL" id="GEA36368.1"/>
    </source>
</evidence>
<dbReference type="RefSeq" id="WP_274600491.1">
    <property type="nucleotide sequence ID" value="NZ_JAAIND010000019.1"/>
</dbReference>
<comment type="caution">
    <text evidence="1">The sequence shown here is derived from an EMBL/GenBank/DDBJ whole genome shotgun (WGS) entry which is preliminary data.</text>
</comment>
<reference evidence="1 2" key="1">
    <citation type="submission" date="2019-06" db="EMBL/GenBank/DDBJ databases">
        <title>Draft genome sequence of [Clostridium] clostridioforme NBRC 113352.</title>
        <authorList>
            <person name="Miura T."/>
            <person name="Furukawa M."/>
            <person name="Shimamura M."/>
            <person name="Ohyama Y."/>
            <person name="Yamazoe A."/>
            <person name="Kawasaki H."/>
        </authorList>
    </citation>
    <scope>NUCLEOTIDE SEQUENCE [LARGE SCALE GENOMIC DNA]</scope>
    <source>
        <strain evidence="1 2">NBRC 113352</strain>
    </source>
</reference>
<organism evidence="1 2">
    <name type="scientific">Enterocloster clostridioformis</name>
    <dbReference type="NCBI Taxonomy" id="1531"/>
    <lineage>
        <taxon>Bacteria</taxon>
        <taxon>Bacillati</taxon>
        <taxon>Bacillota</taxon>
        <taxon>Clostridia</taxon>
        <taxon>Lachnospirales</taxon>
        <taxon>Lachnospiraceae</taxon>
        <taxon>Enterocloster</taxon>
    </lineage>
</organism>
<evidence type="ECO:0000313" key="2">
    <source>
        <dbReference type="Proteomes" id="UP000315200"/>
    </source>
</evidence>
<protein>
    <submittedName>
        <fullName evidence="1">Uncharacterized protein</fullName>
    </submittedName>
</protein>
<proteinExistence type="predicted"/>
<gene>
    <name evidence="1" type="ORF">Ccl03g_20810</name>
</gene>
<dbReference type="Proteomes" id="UP000315200">
    <property type="component" value="Unassembled WGS sequence"/>
</dbReference>
<sequence length="42" mass="4731">MATGTIAAKFADTVNGMKGEEYVLDFPFEVNGFEYQIQEVNR</sequence>
<dbReference type="AlphaFoldDB" id="A0A829W4Q6"/>